<dbReference type="Gene3D" id="1.20.120.560">
    <property type="entry name" value="alix/aip1 in complex with the ypdl late domain"/>
    <property type="match status" value="1"/>
</dbReference>
<dbReference type="InterPro" id="IPR025304">
    <property type="entry name" value="ALIX_V_dom"/>
</dbReference>
<organism evidence="4 5">
    <name type="scientific">Nasonia vitripennis</name>
    <name type="common">Parasitic wasp</name>
    <dbReference type="NCBI Taxonomy" id="7425"/>
    <lineage>
        <taxon>Eukaryota</taxon>
        <taxon>Metazoa</taxon>
        <taxon>Ecdysozoa</taxon>
        <taxon>Arthropoda</taxon>
        <taxon>Hexapoda</taxon>
        <taxon>Insecta</taxon>
        <taxon>Pterygota</taxon>
        <taxon>Neoptera</taxon>
        <taxon>Endopterygota</taxon>
        <taxon>Hymenoptera</taxon>
        <taxon>Apocrita</taxon>
        <taxon>Proctotrupomorpha</taxon>
        <taxon>Chalcidoidea</taxon>
        <taxon>Pteromalidae</taxon>
        <taxon>Pteromalinae</taxon>
        <taxon>Nasonia</taxon>
    </lineage>
</organism>
<feature type="compositionally biased region" description="Basic and acidic residues" evidence="2">
    <location>
        <begin position="858"/>
        <end position="870"/>
    </location>
</feature>
<dbReference type="EnsemblMetazoa" id="XM_031928159">
    <property type="protein sequence ID" value="XP_031784019"/>
    <property type="gene ID" value="LOC100113816"/>
</dbReference>
<dbReference type="CDD" id="cd09240">
    <property type="entry name" value="BRO1_Alix"/>
    <property type="match status" value="1"/>
</dbReference>
<evidence type="ECO:0000313" key="5">
    <source>
        <dbReference type="Proteomes" id="UP000002358"/>
    </source>
</evidence>
<proteinExistence type="predicted"/>
<dbReference type="GeneID" id="100113816"/>
<dbReference type="SMART" id="SM01041">
    <property type="entry name" value="BRO1"/>
    <property type="match status" value="1"/>
</dbReference>
<dbReference type="PROSITE" id="PS51180">
    <property type="entry name" value="BRO1"/>
    <property type="match status" value="1"/>
</dbReference>
<dbReference type="InterPro" id="IPR038499">
    <property type="entry name" value="BRO1_sf"/>
</dbReference>
<dbReference type="Pfam" id="PF13949">
    <property type="entry name" value="ALIX_LYPXL_bnd"/>
    <property type="match status" value="1"/>
</dbReference>
<dbReference type="InterPro" id="IPR004328">
    <property type="entry name" value="BRO1_dom"/>
</dbReference>
<evidence type="ECO:0000259" key="3">
    <source>
        <dbReference type="PROSITE" id="PS51180"/>
    </source>
</evidence>
<dbReference type="Pfam" id="PF03097">
    <property type="entry name" value="BRO1"/>
    <property type="match status" value="1"/>
</dbReference>
<dbReference type="PANTHER" id="PTHR23030:SF39">
    <property type="entry name" value="PROGRAMMED CELL DEATH 6-INTERACTING PROTEIN"/>
    <property type="match status" value="1"/>
</dbReference>
<dbReference type="InParanoid" id="A0A7M7T975"/>
<evidence type="ECO:0000313" key="4">
    <source>
        <dbReference type="EnsemblMetazoa" id="XP_031784019"/>
    </source>
</evidence>
<keyword evidence="5" id="KW-1185">Reference proteome</keyword>
<dbReference type="PANTHER" id="PTHR23030">
    <property type="entry name" value="PCD6 INTERACTING PROTEIN-RELATED"/>
    <property type="match status" value="1"/>
</dbReference>
<keyword evidence="1" id="KW-0175">Coiled coil</keyword>
<dbReference type="Gene3D" id="3.10.20.10">
    <property type="match status" value="1"/>
</dbReference>
<dbReference type="FunFam" id="1.25.40.280:FF:000001">
    <property type="entry name" value="programmed cell death 6-interacting protein-like isoform X1"/>
    <property type="match status" value="1"/>
</dbReference>
<dbReference type="CTD" id="43330"/>
<name>A0A7M7T975_NASVI</name>
<dbReference type="OrthoDB" id="2141925at2759"/>
<evidence type="ECO:0000256" key="1">
    <source>
        <dbReference type="SAM" id="Coils"/>
    </source>
</evidence>
<evidence type="ECO:0000256" key="2">
    <source>
        <dbReference type="SAM" id="MobiDB-lite"/>
    </source>
</evidence>
<accession>A0A7M7T975</accession>
<reference evidence="4" key="1">
    <citation type="submission" date="2021-01" db="UniProtKB">
        <authorList>
            <consortium name="EnsemblMetazoa"/>
        </authorList>
    </citation>
    <scope>IDENTIFICATION</scope>
</reference>
<feature type="compositionally biased region" description="Basic and acidic residues" evidence="2">
    <location>
        <begin position="1003"/>
        <end position="1016"/>
    </location>
</feature>
<dbReference type="Proteomes" id="UP000002358">
    <property type="component" value="Unassembled WGS sequence"/>
</dbReference>
<dbReference type="AlphaFoldDB" id="A0A7M7T975"/>
<dbReference type="SMR" id="A0A7M7T975"/>
<feature type="region of interest" description="Disordered" evidence="2">
    <location>
        <begin position="989"/>
        <end position="1031"/>
    </location>
</feature>
<dbReference type="GO" id="GO:0000281">
    <property type="term" value="P:mitotic cytokinesis"/>
    <property type="evidence" value="ECO:0007669"/>
    <property type="project" value="TreeGrafter"/>
</dbReference>
<feature type="compositionally biased region" description="Polar residues" evidence="2">
    <location>
        <begin position="876"/>
        <end position="886"/>
    </location>
</feature>
<feature type="coiled-coil region" evidence="1">
    <location>
        <begin position="432"/>
        <end position="470"/>
    </location>
</feature>
<feature type="region of interest" description="Disordered" evidence="2">
    <location>
        <begin position="858"/>
        <end position="886"/>
    </location>
</feature>
<dbReference type="KEGG" id="nvi:100113816"/>
<protein>
    <recommendedName>
        <fullName evidence="3">BRO1 domain-containing protein</fullName>
    </recommendedName>
</protein>
<feature type="domain" description="BRO1" evidence="3">
    <location>
        <begin position="3"/>
        <end position="391"/>
    </location>
</feature>
<sequence length="1055" mass="120450">MTEFISVPLKKPSDVDITKPLHNVIKSTYSTASNQKDYLECIIDLGKLRKNALWRAFEKYESSLEVIYRYYDQICVLESKIPANEVQIPFKWKDAFDRSIFGGKLSLTISSLAYEKVCVLFNIAALQSSVASTQSLESDEGLKTAAKLFQQSAGIFNYLKGNIMLAIQQEPTPDMSPETLEALSLMMLAQAQEIFTHKAIHDKMKDNIIAKLAAQTEELFSETFKLFQKEIFRAFWDKEWIPLITGKQLGYRGMSEYYQSLVCKNNKQIGEEIARLEFAAEMFKVAQTKSNRLTLFEDYYNKTLQNLTEVKRDNDFIYHERIPDFKSLSPVSKAHVAKLLPLPEKFSSQFQDIFADLLPMVVHNAISNYESRKSDLVNCEIAKLRNLRQLLNGTLASLNLPAAIEDLSGTELPQSLIDKATFIHEAGGIKTLEKTMNELPELLQRNKDILDEAERMLSEEEDSDNHLRLQFKERWTRLPSGRLTEQFKINSQKYRGIINNAISADKVVREKFEAHRQSVQILSMEPKMIANTIPTGSAIQESHVVIELRNLMKEAETLTIEQDSIECELQSVNVDMQGLFLSALIKDGVIDENNLITENLNIAYGLLQNKILEIASRQEKLIEAIQSKHMEFSKEQSSSGSSREQMLCKLALAYDAFKEIKNNLQEGVKFYNDLTQLLIIFQNKVSDFCFARKTEKEEILKDLTSNLSQTDASDSLHIPSHHKDKARIQVSSYLPYPTHDQGMPIPYGVQTSAPYPNYMPPPLPTTFNPYATMAFPTQDFNMPFFTIEFANSSGSCFFKADSLDDIITGTREKLELPNADYKVVLEDKKTKVDDDFIEYASQNPKEIMKLFMMTHDESHNINNNTKDKESIAPSDEAQTSTLNSTATSSKQLNLQSGVWNKVCPDLMDKILKGEMIEFTEKQQIVKKIAKYMVYLKDTKRGTAQKIAEIICKTYPRTFADKIEGVEWNDGIATLRTSILNCANYKTGTKKRKANMDNDEDENEVRRRERDNPRNQDEYGCTQYAPDLPSDENIKSQEERRLKLIDLIALTCNVIV</sequence>
<dbReference type="Gene3D" id="1.25.40.280">
    <property type="entry name" value="alix/aip1 like domains"/>
    <property type="match status" value="1"/>
</dbReference>
<dbReference type="RefSeq" id="XP_031784019.1">
    <property type="nucleotide sequence ID" value="XM_031928159.2"/>
</dbReference>
<dbReference type="Gene3D" id="1.20.140.50">
    <property type="entry name" value="alix/aip1 like domains"/>
    <property type="match status" value="1"/>
</dbReference>
<dbReference type="GO" id="GO:0005768">
    <property type="term" value="C:endosome"/>
    <property type="evidence" value="ECO:0007669"/>
    <property type="project" value="TreeGrafter"/>
</dbReference>
<dbReference type="FunCoup" id="A0A7M7T975">
    <property type="interactions" value="1825"/>
</dbReference>